<dbReference type="Gene3D" id="3.40.50.360">
    <property type="match status" value="1"/>
</dbReference>
<sequence length="161" mass="18100">MKTLIIYYSLEGNTEMIANKMREHLQADIVRLMPKKDIPAGNIKKYIWGGKSALFGEKPELEPYEAKIEDYDIIVIGTPVWASTYAPAIGTFLSENKIQGKDIYLVACHGGGGSDKCFNKLEEKLQGNQIKGKIEFVDPTKGSNMEINERIKEFCKNILNP</sequence>
<dbReference type="SUPFAM" id="SSF52218">
    <property type="entry name" value="Flavoproteins"/>
    <property type="match status" value="1"/>
</dbReference>
<protein>
    <submittedName>
        <fullName evidence="2">Flavodoxin</fullName>
    </submittedName>
</protein>
<dbReference type="InterPro" id="IPR008254">
    <property type="entry name" value="Flavodoxin/NO_synth"/>
</dbReference>
<dbReference type="PANTHER" id="PTHR39201:SF1">
    <property type="entry name" value="FLAVODOXIN-LIKE DOMAIN-CONTAINING PROTEIN"/>
    <property type="match status" value="1"/>
</dbReference>
<accession>A0A371ARB2</accession>
<evidence type="ECO:0000313" key="3">
    <source>
        <dbReference type="Proteomes" id="UP000255036"/>
    </source>
</evidence>
<dbReference type="RefSeq" id="WP_115483143.1">
    <property type="nucleotide sequence ID" value="NZ_QRCT01000050.1"/>
</dbReference>
<dbReference type="AlphaFoldDB" id="A0A371ARB2"/>
<evidence type="ECO:0000259" key="1">
    <source>
        <dbReference type="PROSITE" id="PS50902"/>
    </source>
</evidence>
<comment type="caution">
    <text evidence="2">The sequence shown here is derived from an EMBL/GenBank/DDBJ whole genome shotgun (WGS) entry which is preliminary data.</text>
</comment>
<feature type="domain" description="Flavodoxin-like" evidence="1">
    <location>
        <begin position="3"/>
        <end position="159"/>
    </location>
</feature>
<dbReference type="Proteomes" id="UP000255036">
    <property type="component" value="Unassembled WGS sequence"/>
</dbReference>
<dbReference type="PROSITE" id="PS50902">
    <property type="entry name" value="FLAVODOXIN_LIKE"/>
    <property type="match status" value="1"/>
</dbReference>
<dbReference type="OrthoDB" id="9806505at2"/>
<evidence type="ECO:0000313" key="2">
    <source>
        <dbReference type="EMBL" id="RDU21980.1"/>
    </source>
</evidence>
<reference evidence="2 3" key="1">
    <citation type="submission" date="2018-07" db="EMBL/GenBank/DDBJ databases">
        <title>Anaerosacharophilus polymeroproducens gen. nov. sp. nov., an anaerobic bacterium isolated from salt field.</title>
        <authorList>
            <person name="Kim W."/>
            <person name="Yang S.-H."/>
            <person name="Oh J."/>
            <person name="Lee J.-H."/>
            <person name="Kwon K.K."/>
        </authorList>
    </citation>
    <scope>NUCLEOTIDE SEQUENCE [LARGE SCALE GENOMIC DNA]</scope>
    <source>
        <strain evidence="2 3">MCWD5</strain>
    </source>
</reference>
<proteinExistence type="predicted"/>
<dbReference type="EMBL" id="QRCT01000050">
    <property type="protein sequence ID" value="RDU21980.1"/>
    <property type="molecule type" value="Genomic_DNA"/>
</dbReference>
<dbReference type="Pfam" id="PF12682">
    <property type="entry name" value="Flavodoxin_4"/>
    <property type="match status" value="1"/>
</dbReference>
<name>A0A371ARB2_9FIRM</name>
<gene>
    <name evidence="2" type="ORF">DWV06_15715</name>
</gene>
<organism evidence="2 3">
    <name type="scientific">Anaerosacchariphilus polymeriproducens</name>
    <dbReference type="NCBI Taxonomy" id="1812858"/>
    <lineage>
        <taxon>Bacteria</taxon>
        <taxon>Bacillati</taxon>
        <taxon>Bacillota</taxon>
        <taxon>Clostridia</taxon>
        <taxon>Lachnospirales</taxon>
        <taxon>Lachnospiraceae</taxon>
        <taxon>Anaerosacchariphilus</taxon>
    </lineage>
</organism>
<dbReference type="InterPro" id="IPR029039">
    <property type="entry name" value="Flavoprotein-like_sf"/>
</dbReference>
<dbReference type="GO" id="GO:0016651">
    <property type="term" value="F:oxidoreductase activity, acting on NAD(P)H"/>
    <property type="evidence" value="ECO:0007669"/>
    <property type="project" value="UniProtKB-ARBA"/>
</dbReference>
<dbReference type="PANTHER" id="PTHR39201">
    <property type="entry name" value="EXPORTED PROTEIN-RELATED"/>
    <property type="match status" value="1"/>
</dbReference>
<keyword evidence="3" id="KW-1185">Reference proteome</keyword>
<dbReference type="GO" id="GO:0010181">
    <property type="term" value="F:FMN binding"/>
    <property type="evidence" value="ECO:0007669"/>
    <property type="project" value="InterPro"/>
</dbReference>